<proteinExistence type="predicted"/>
<sequence>MRKLTVFTLILGCLSILSCSEERMNSMGEPTIQVNLQIRNANEWKSANVTIDYIRFFQTNSDQSETGIGTVQNWNGTTLNFDLRQEETKKVLEKPYWEAILLGIDPDFIETSFVTVDDIQIEGVAIEYVEYIPFENQTTIKNGKKYQIDLGIDLDKALIKKEDSFELKVSTIKAKISEL</sequence>
<evidence type="ECO:0000313" key="1">
    <source>
        <dbReference type="EMBL" id="WKN34121.1"/>
    </source>
</evidence>
<reference evidence="1" key="1">
    <citation type="journal article" date="2023" name="Comput. Struct. Biotechnol. J.">
        <title>Discovery of a novel marine Bacteroidetes with a rich repertoire of carbohydrate-active enzymes.</title>
        <authorList>
            <person name="Chen B."/>
            <person name="Liu G."/>
            <person name="Chen Q."/>
            <person name="Wang H."/>
            <person name="Liu L."/>
            <person name="Tang K."/>
        </authorList>
    </citation>
    <scope>NUCLEOTIDE SEQUENCE</scope>
    <source>
        <strain evidence="1">TK19036</strain>
    </source>
</reference>
<dbReference type="AlphaFoldDB" id="A0AA49JBX8"/>
<accession>A0AA49JBX8</accession>
<reference evidence="1" key="2">
    <citation type="journal article" date="2024" name="Antonie Van Leeuwenhoek">
        <title>Roseihalotalea indica gen. nov., sp. nov., a halophilic Bacteroidetes from mesopelagic Southwest Indian Ocean with higher carbohydrate metabolic potential.</title>
        <authorList>
            <person name="Chen B."/>
            <person name="Zhang M."/>
            <person name="Lin D."/>
            <person name="Ye J."/>
            <person name="Tang K."/>
        </authorList>
    </citation>
    <scope>NUCLEOTIDE SEQUENCE</scope>
    <source>
        <strain evidence="1">TK19036</strain>
    </source>
</reference>
<dbReference type="EMBL" id="CP120682">
    <property type="protein sequence ID" value="WKN34121.1"/>
    <property type="molecule type" value="Genomic_DNA"/>
</dbReference>
<dbReference type="PROSITE" id="PS51257">
    <property type="entry name" value="PROKAR_LIPOPROTEIN"/>
    <property type="match status" value="1"/>
</dbReference>
<name>A0AA49JBX8_9BACT</name>
<gene>
    <name evidence="1" type="ORF">K4G66_17220</name>
</gene>
<protein>
    <submittedName>
        <fullName evidence="1">Uncharacterized protein</fullName>
    </submittedName>
</protein>
<organism evidence="1">
    <name type="scientific">Roseihalotalea indica</name>
    <dbReference type="NCBI Taxonomy" id="2867963"/>
    <lineage>
        <taxon>Bacteria</taxon>
        <taxon>Pseudomonadati</taxon>
        <taxon>Bacteroidota</taxon>
        <taxon>Cytophagia</taxon>
        <taxon>Cytophagales</taxon>
        <taxon>Catalimonadaceae</taxon>
        <taxon>Roseihalotalea</taxon>
    </lineage>
</organism>